<gene>
    <name evidence="2" type="ORF">E2C01_000437</name>
</gene>
<dbReference type="EMBL" id="VSRR010000010">
    <property type="protein sequence ID" value="MPC07869.1"/>
    <property type="molecule type" value="Genomic_DNA"/>
</dbReference>
<accession>A0A5B7CEB7</accession>
<feature type="region of interest" description="Disordered" evidence="1">
    <location>
        <begin position="52"/>
        <end position="71"/>
    </location>
</feature>
<name>A0A5B7CEB7_PORTR</name>
<dbReference type="AlphaFoldDB" id="A0A5B7CEB7"/>
<evidence type="ECO:0000313" key="3">
    <source>
        <dbReference type="Proteomes" id="UP000324222"/>
    </source>
</evidence>
<comment type="caution">
    <text evidence="2">The sequence shown here is derived from an EMBL/GenBank/DDBJ whole genome shotgun (WGS) entry which is preliminary data.</text>
</comment>
<dbReference type="Proteomes" id="UP000324222">
    <property type="component" value="Unassembled WGS sequence"/>
</dbReference>
<sequence length="71" mass="7800">MSAVTITIMSGVLDDMFVCHPHPSSESVTRTPNCRHCSASFVYMAAKRWGTRVTRRGDSGASENSLLPQTR</sequence>
<feature type="compositionally biased region" description="Polar residues" evidence="1">
    <location>
        <begin position="61"/>
        <end position="71"/>
    </location>
</feature>
<keyword evidence="3" id="KW-1185">Reference proteome</keyword>
<organism evidence="2 3">
    <name type="scientific">Portunus trituberculatus</name>
    <name type="common">Swimming crab</name>
    <name type="synonym">Neptunus trituberculatus</name>
    <dbReference type="NCBI Taxonomy" id="210409"/>
    <lineage>
        <taxon>Eukaryota</taxon>
        <taxon>Metazoa</taxon>
        <taxon>Ecdysozoa</taxon>
        <taxon>Arthropoda</taxon>
        <taxon>Crustacea</taxon>
        <taxon>Multicrustacea</taxon>
        <taxon>Malacostraca</taxon>
        <taxon>Eumalacostraca</taxon>
        <taxon>Eucarida</taxon>
        <taxon>Decapoda</taxon>
        <taxon>Pleocyemata</taxon>
        <taxon>Brachyura</taxon>
        <taxon>Eubrachyura</taxon>
        <taxon>Portunoidea</taxon>
        <taxon>Portunidae</taxon>
        <taxon>Portuninae</taxon>
        <taxon>Portunus</taxon>
    </lineage>
</organism>
<protein>
    <submittedName>
        <fullName evidence="2">Uncharacterized protein</fullName>
    </submittedName>
</protein>
<evidence type="ECO:0000313" key="2">
    <source>
        <dbReference type="EMBL" id="MPC07869.1"/>
    </source>
</evidence>
<reference evidence="2 3" key="1">
    <citation type="submission" date="2019-05" db="EMBL/GenBank/DDBJ databases">
        <title>Another draft genome of Portunus trituberculatus and its Hox gene families provides insights of decapod evolution.</title>
        <authorList>
            <person name="Jeong J.-H."/>
            <person name="Song I."/>
            <person name="Kim S."/>
            <person name="Choi T."/>
            <person name="Kim D."/>
            <person name="Ryu S."/>
            <person name="Kim W."/>
        </authorList>
    </citation>
    <scope>NUCLEOTIDE SEQUENCE [LARGE SCALE GENOMIC DNA]</scope>
    <source>
        <tissue evidence="2">Muscle</tissue>
    </source>
</reference>
<evidence type="ECO:0000256" key="1">
    <source>
        <dbReference type="SAM" id="MobiDB-lite"/>
    </source>
</evidence>
<proteinExistence type="predicted"/>